<accession>C5FHB7</accession>
<gene>
    <name evidence="2" type="ORF">MCYG_01655</name>
</gene>
<dbReference type="OMA" id="EREFTQP"/>
<organism evidence="2 3">
    <name type="scientific">Arthroderma otae (strain ATCC MYA-4605 / CBS 113480)</name>
    <name type="common">Microsporum canis</name>
    <dbReference type="NCBI Taxonomy" id="554155"/>
    <lineage>
        <taxon>Eukaryota</taxon>
        <taxon>Fungi</taxon>
        <taxon>Dikarya</taxon>
        <taxon>Ascomycota</taxon>
        <taxon>Pezizomycotina</taxon>
        <taxon>Eurotiomycetes</taxon>
        <taxon>Eurotiomycetidae</taxon>
        <taxon>Onygenales</taxon>
        <taxon>Arthrodermataceae</taxon>
        <taxon>Microsporum</taxon>
    </lineage>
</organism>
<sequence length="133" mass="14920">MSSSQDSSANKYSRAIHISDHTGEKLQLHLSIEEANPPNTQTSTADGNNASRLEASSSNDLRQPFDMTKLPLPTATEEMKHHTTTLTEREFSQPPSPSANPAAPRLQKESVQIFKETGSESRKNWRRKVLEYR</sequence>
<feature type="compositionally biased region" description="Polar residues" evidence="1">
    <location>
        <begin position="1"/>
        <end position="11"/>
    </location>
</feature>
<name>C5FHB7_ARTOC</name>
<dbReference type="HOGENOM" id="CLU_128371_0_0_1"/>
<dbReference type="GeneID" id="9222977"/>
<feature type="region of interest" description="Disordered" evidence="1">
    <location>
        <begin position="1"/>
        <end position="108"/>
    </location>
</feature>
<evidence type="ECO:0000313" key="3">
    <source>
        <dbReference type="Proteomes" id="UP000002035"/>
    </source>
</evidence>
<dbReference type="VEuPathDB" id="FungiDB:MCYG_01655"/>
<dbReference type="EMBL" id="DS995702">
    <property type="protein sequence ID" value="EEQ28836.1"/>
    <property type="molecule type" value="Genomic_DNA"/>
</dbReference>
<evidence type="ECO:0000313" key="2">
    <source>
        <dbReference type="EMBL" id="EEQ28836.1"/>
    </source>
</evidence>
<reference evidence="3" key="1">
    <citation type="journal article" date="2012" name="MBio">
        <title>Comparative genome analysis of Trichophyton rubrum and related dermatophytes reveals candidate genes involved in infection.</title>
        <authorList>
            <person name="Martinez D.A."/>
            <person name="Oliver B.G."/>
            <person name="Graeser Y."/>
            <person name="Goldberg J.M."/>
            <person name="Li W."/>
            <person name="Martinez-Rossi N.M."/>
            <person name="Monod M."/>
            <person name="Shelest E."/>
            <person name="Barton R.C."/>
            <person name="Birch E."/>
            <person name="Brakhage A.A."/>
            <person name="Chen Z."/>
            <person name="Gurr S.J."/>
            <person name="Heiman D."/>
            <person name="Heitman J."/>
            <person name="Kosti I."/>
            <person name="Rossi A."/>
            <person name="Saif S."/>
            <person name="Samalova M."/>
            <person name="Saunders C.W."/>
            <person name="Shea T."/>
            <person name="Summerbell R.C."/>
            <person name="Xu J."/>
            <person name="Young S."/>
            <person name="Zeng Q."/>
            <person name="Birren B.W."/>
            <person name="Cuomo C.A."/>
            <person name="White T.C."/>
        </authorList>
    </citation>
    <scope>NUCLEOTIDE SEQUENCE [LARGE SCALE GENOMIC DNA]</scope>
    <source>
        <strain evidence="3">ATCC MYA-4605 / CBS 113480</strain>
    </source>
</reference>
<dbReference type="OrthoDB" id="4171779at2759"/>
<feature type="compositionally biased region" description="Basic and acidic residues" evidence="1">
    <location>
        <begin position="77"/>
        <end position="91"/>
    </location>
</feature>
<feature type="compositionally biased region" description="Polar residues" evidence="1">
    <location>
        <begin position="37"/>
        <end position="61"/>
    </location>
</feature>
<evidence type="ECO:0000256" key="1">
    <source>
        <dbReference type="SAM" id="MobiDB-lite"/>
    </source>
</evidence>
<feature type="compositionally biased region" description="Basic and acidic residues" evidence="1">
    <location>
        <begin position="17"/>
        <end position="27"/>
    </location>
</feature>
<keyword evidence="3" id="KW-1185">Reference proteome</keyword>
<dbReference type="Proteomes" id="UP000002035">
    <property type="component" value="Unassembled WGS sequence"/>
</dbReference>
<dbReference type="RefSeq" id="XP_002848721.1">
    <property type="nucleotide sequence ID" value="XM_002848675.1"/>
</dbReference>
<dbReference type="eggNOG" id="ENOG502RQU1">
    <property type="taxonomic scope" value="Eukaryota"/>
</dbReference>
<protein>
    <submittedName>
        <fullName evidence="2">Uncharacterized protein</fullName>
    </submittedName>
</protein>
<proteinExistence type="predicted"/>
<dbReference type="AlphaFoldDB" id="C5FHB7"/>